<dbReference type="GO" id="GO:0003677">
    <property type="term" value="F:DNA binding"/>
    <property type="evidence" value="ECO:0007669"/>
    <property type="project" value="UniProtKB-KW"/>
</dbReference>
<sequence>MENVPTLEIPSQPEGQLITMILGEVKNEPIETMDTQEIVMNPTTSNEAEAEAENVKPEPILYCICKSANADKFMIACEKCDKWFHANCVNITKREANTIEAYFCPPCIEANNELKIIYKPKEQVIDKKPDENEIRCGGGCIGCFKAENCSLCELSKRKGCPHFKCIQAPILKQELEEKQQKAKVGTEKKRRGRKRKQLISDDSDDEDYYVEVKPKIDFKEVRNKAIEEAHREHETRKQKTVKRAAKAAREPSPVQCFGPECILAAQKDSKYCSEACGLRRAEARLDLLPDRAKKFWEAPPLNYLRAVEQGKKVEIQIEECIKESEKLVERMGRVQKWVEVVKNIEPVEDEEEDEGDESEAVVTYNCPVCALEYTVKAFPKHVERCFVRLEKQSEIGNNVQMGDRNPFNLFCDVYNKTSDTYCKRLRVMCAEHYKGELENEMKICGYPLAWGDLTSSSTTFSEAFSIFDDIERTMANGFCQRARRECGTHHRWLQNTLGVLECERFNVLTHLDELCDRKRSIMGVLNTMGDILTLLGGSSVEVHQPKAELPIDGSSG</sequence>
<feature type="domain" description="PHD-type" evidence="12">
    <location>
        <begin position="60"/>
        <end position="110"/>
    </location>
</feature>
<keyword evidence="3 10" id="KW-0863">Zinc-finger</keyword>
<feature type="compositionally biased region" description="Basic and acidic residues" evidence="11">
    <location>
        <begin position="177"/>
        <end position="187"/>
    </location>
</feature>
<evidence type="ECO:0000256" key="6">
    <source>
        <dbReference type="ARBA" id="ARBA00023125"/>
    </source>
</evidence>
<dbReference type="InterPro" id="IPR001965">
    <property type="entry name" value="Znf_PHD"/>
</dbReference>
<evidence type="ECO:0000256" key="1">
    <source>
        <dbReference type="ARBA" id="ARBA00004123"/>
    </source>
</evidence>
<keyword evidence="8" id="KW-0539">Nucleus</keyword>
<dbReference type="GO" id="GO:0008270">
    <property type="term" value="F:zinc ion binding"/>
    <property type="evidence" value="ECO:0007669"/>
    <property type="project" value="UniProtKB-KW"/>
</dbReference>
<dbReference type="InterPro" id="IPR019786">
    <property type="entry name" value="Zinc_finger_PHD-type_CS"/>
</dbReference>
<dbReference type="Pfam" id="PF12269">
    <property type="entry name" value="CpG_bind_C"/>
    <property type="match status" value="1"/>
</dbReference>
<dbReference type="PROSITE" id="PS50016">
    <property type="entry name" value="ZF_PHD_2"/>
    <property type="match status" value="1"/>
</dbReference>
<dbReference type="InterPro" id="IPR037869">
    <property type="entry name" value="Spp1/CFP1"/>
</dbReference>
<evidence type="ECO:0000256" key="9">
    <source>
        <dbReference type="ARBA" id="ARBA00023828"/>
    </source>
</evidence>
<dbReference type="WBParaSite" id="MBELARI_LOCUS8685">
    <property type="protein sequence ID" value="MBELARI_LOCUS8685"/>
    <property type="gene ID" value="MBELARI_LOCUS8685"/>
</dbReference>
<dbReference type="GO" id="GO:0045893">
    <property type="term" value="P:positive regulation of DNA-templated transcription"/>
    <property type="evidence" value="ECO:0007669"/>
    <property type="project" value="TreeGrafter"/>
</dbReference>
<keyword evidence="7" id="KW-0804">Transcription</keyword>
<accession>A0AAF3FRE9</accession>
<feature type="compositionally biased region" description="Basic residues" evidence="11">
    <location>
        <begin position="188"/>
        <end position="197"/>
    </location>
</feature>
<protein>
    <recommendedName>
        <fullName evidence="9">CXXC-type zinc finger protein 1</fullName>
    </recommendedName>
</protein>
<evidence type="ECO:0000256" key="3">
    <source>
        <dbReference type="ARBA" id="ARBA00022771"/>
    </source>
</evidence>
<proteinExistence type="predicted"/>
<dbReference type="InterPro" id="IPR013083">
    <property type="entry name" value="Znf_RING/FYVE/PHD"/>
</dbReference>
<evidence type="ECO:0000256" key="7">
    <source>
        <dbReference type="ARBA" id="ARBA00023163"/>
    </source>
</evidence>
<evidence type="ECO:0000256" key="5">
    <source>
        <dbReference type="ARBA" id="ARBA00023015"/>
    </source>
</evidence>
<evidence type="ECO:0000256" key="4">
    <source>
        <dbReference type="ARBA" id="ARBA00022833"/>
    </source>
</evidence>
<keyword evidence="13" id="KW-1185">Reference proteome</keyword>
<organism evidence="13 14">
    <name type="scientific">Mesorhabditis belari</name>
    <dbReference type="NCBI Taxonomy" id="2138241"/>
    <lineage>
        <taxon>Eukaryota</taxon>
        <taxon>Metazoa</taxon>
        <taxon>Ecdysozoa</taxon>
        <taxon>Nematoda</taxon>
        <taxon>Chromadorea</taxon>
        <taxon>Rhabditida</taxon>
        <taxon>Rhabditina</taxon>
        <taxon>Rhabditomorpha</taxon>
        <taxon>Rhabditoidea</taxon>
        <taxon>Rhabditidae</taxon>
        <taxon>Mesorhabditinae</taxon>
        <taxon>Mesorhabditis</taxon>
    </lineage>
</organism>
<evidence type="ECO:0000259" key="12">
    <source>
        <dbReference type="PROSITE" id="PS50016"/>
    </source>
</evidence>
<keyword evidence="5" id="KW-0805">Transcription regulation</keyword>
<dbReference type="PANTHER" id="PTHR46174:SF1">
    <property type="entry name" value="CXXC-TYPE ZINC FINGER PROTEIN 1"/>
    <property type="match status" value="1"/>
</dbReference>
<evidence type="ECO:0000256" key="11">
    <source>
        <dbReference type="SAM" id="MobiDB-lite"/>
    </source>
</evidence>
<evidence type="ECO:0000313" key="14">
    <source>
        <dbReference type="WBParaSite" id="MBELARI_LOCUS8685"/>
    </source>
</evidence>
<dbReference type="Gene3D" id="3.30.40.10">
    <property type="entry name" value="Zinc/RING finger domain, C3HC4 (zinc finger)"/>
    <property type="match status" value="1"/>
</dbReference>
<dbReference type="PANTHER" id="PTHR46174">
    <property type="entry name" value="CXXC-TYPE ZINC FINGER PROTEIN 1"/>
    <property type="match status" value="1"/>
</dbReference>
<dbReference type="Pfam" id="PF00628">
    <property type="entry name" value="PHD"/>
    <property type="match status" value="1"/>
</dbReference>
<dbReference type="InterPro" id="IPR019787">
    <property type="entry name" value="Znf_PHD-finger"/>
</dbReference>
<evidence type="ECO:0000313" key="13">
    <source>
        <dbReference type="Proteomes" id="UP000887575"/>
    </source>
</evidence>
<dbReference type="AlphaFoldDB" id="A0AAF3FRE9"/>
<dbReference type="SMART" id="SM00249">
    <property type="entry name" value="PHD"/>
    <property type="match status" value="1"/>
</dbReference>
<evidence type="ECO:0000256" key="8">
    <source>
        <dbReference type="ARBA" id="ARBA00023242"/>
    </source>
</evidence>
<dbReference type="InterPro" id="IPR011011">
    <property type="entry name" value="Znf_FYVE_PHD"/>
</dbReference>
<evidence type="ECO:0000256" key="2">
    <source>
        <dbReference type="ARBA" id="ARBA00022723"/>
    </source>
</evidence>
<dbReference type="SUPFAM" id="SSF57903">
    <property type="entry name" value="FYVE/PHD zinc finger"/>
    <property type="match status" value="1"/>
</dbReference>
<comment type="subcellular location">
    <subcellularLocation>
        <location evidence="1">Nucleus</location>
    </subcellularLocation>
</comment>
<keyword evidence="4" id="KW-0862">Zinc</keyword>
<keyword evidence="6" id="KW-0238">DNA-binding</keyword>
<evidence type="ECO:0000256" key="10">
    <source>
        <dbReference type="PROSITE-ProRule" id="PRU00146"/>
    </source>
</evidence>
<dbReference type="Proteomes" id="UP000887575">
    <property type="component" value="Unassembled WGS sequence"/>
</dbReference>
<feature type="region of interest" description="Disordered" evidence="11">
    <location>
        <begin position="177"/>
        <end position="199"/>
    </location>
</feature>
<dbReference type="PROSITE" id="PS01359">
    <property type="entry name" value="ZF_PHD_1"/>
    <property type="match status" value="1"/>
</dbReference>
<keyword evidence="2" id="KW-0479">Metal-binding</keyword>
<dbReference type="GO" id="GO:0048188">
    <property type="term" value="C:Set1C/COMPASS complex"/>
    <property type="evidence" value="ECO:0007669"/>
    <property type="project" value="InterPro"/>
</dbReference>
<name>A0AAF3FRE9_9BILA</name>
<dbReference type="InterPro" id="IPR022056">
    <property type="entry name" value="CpG-bd_C"/>
</dbReference>
<reference evidence="14" key="1">
    <citation type="submission" date="2024-02" db="UniProtKB">
        <authorList>
            <consortium name="WormBaseParasite"/>
        </authorList>
    </citation>
    <scope>IDENTIFICATION</scope>
</reference>